<dbReference type="GO" id="GO:0005886">
    <property type="term" value="C:plasma membrane"/>
    <property type="evidence" value="ECO:0007669"/>
    <property type="project" value="UniProtKB-SubCell"/>
</dbReference>
<keyword evidence="2 6" id="KW-1003">Cell membrane</keyword>
<dbReference type="RefSeq" id="WP_073992923.1">
    <property type="nucleotide sequence ID" value="NZ_FQYT01000005.1"/>
</dbReference>
<evidence type="ECO:0000256" key="5">
    <source>
        <dbReference type="ARBA" id="ARBA00023136"/>
    </source>
</evidence>
<dbReference type="EMBL" id="FQYT01000005">
    <property type="protein sequence ID" value="SHI67549.1"/>
    <property type="molecule type" value="Genomic_DNA"/>
</dbReference>
<sequence length="199" mass="21954">METKKPKYNFMKFSSYIGLAAVGIFVFYGFRTGMFSSAENFHKFIVGFGVWSALVFVIIQIISVVVPPLPTSIGGIAGIIAFGPWLGFLYSYIGICIGSVFAFMLSKRFGQKFVKGMAGGKAYDKYISWAGRGKKFDRMFALAIFFPGAPDDLLCYIAGLTEMHLKKFISIIVLGKPMSIAVYSLGLTTAAHYIFSLFK</sequence>
<dbReference type="PANTHER" id="PTHR12677:SF49">
    <property type="entry name" value="TVP38_TMEM64 FAMILY MEMBRANE PROTEIN"/>
    <property type="match status" value="1"/>
</dbReference>
<dbReference type="Pfam" id="PF09335">
    <property type="entry name" value="VTT_dom"/>
    <property type="match status" value="1"/>
</dbReference>
<comment type="subcellular location">
    <subcellularLocation>
        <location evidence="1 6">Cell membrane</location>
        <topology evidence="1 6">Multi-pass membrane protein</topology>
    </subcellularLocation>
</comment>
<name>A0A1M6D2Z2_9FIRM</name>
<proteinExistence type="inferred from homology"/>
<feature type="transmembrane region" description="Helical" evidence="6">
    <location>
        <begin position="139"/>
        <end position="160"/>
    </location>
</feature>
<evidence type="ECO:0000313" key="8">
    <source>
        <dbReference type="EMBL" id="SHI67549.1"/>
    </source>
</evidence>
<reference evidence="8 9" key="1">
    <citation type="submission" date="2016-11" db="EMBL/GenBank/DDBJ databases">
        <authorList>
            <person name="Jaros S."/>
            <person name="Januszkiewicz K."/>
            <person name="Wedrychowicz H."/>
        </authorList>
    </citation>
    <scope>NUCLEOTIDE SEQUENCE [LARGE SCALE GENOMIC DNA]</scope>
    <source>
        <strain evidence="8 9">DSM 15970</strain>
    </source>
</reference>
<dbReference type="AlphaFoldDB" id="A0A1M6D2Z2"/>
<evidence type="ECO:0000256" key="1">
    <source>
        <dbReference type="ARBA" id="ARBA00004651"/>
    </source>
</evidence>
<keyword evidence="9" id="KW-1185">Reference proteome</keyword>
<comment type="similarity">
    <text evidence="6">Belongs to the TVP38/TMEM64 family.</text>
</comment>
<dbReference type="STRING" id="1122934.SAMN02745691_00654"/>
<keyword evidence="5 6" id="KW-0472">Membrane</keyword>
<accession>A0A1M6D2Z2</accession>
<feature type="transmembrane region" description="Helical" evidence="6">
    <location>
        <begin position="13"/>
        <end position="32"/>
    </location>
</feature>
<feature type="transmembrane region" description="Helical" evidence="6">
    <location>
        <begin position="44"/>
        <end position="66"/>
    </location>
</feature>
<keyword evidence="4 6" id="KW-1133">Transmembrane helix</keyword>
<dbReference type="PANTHER" id="PTHR12677">
    <property type="entry name" value="GOLGI APPARATUS MEMBRANE PROTEIN TVP38-RELATED"/>
    <property type="match status" value="1"/>
</dbReference>
<dbReference type="OrthoDB" id="371137at2"/>
<evidence type="ECO:0000259" key="7">
    <source>
        <dbReference type="Pfam" id="PF09335"/>
    </source>
</evidence>
<feature type="domain" description="VTT" evidence="7">
    <location>
        <begin position="70"/>
        <end position="185"/>
    </location>
</feature>
<comment type="caution">
    <text evidence="6">Lacks conserved residue(s) required for the propagation of feature annotation.</text>
</comment>
<dbReference type="InterPro" id="IPR032816">
    <property type="entry name" value="VTT_dom"/>
</dbReference>
<dbReference type="Proteomes" id="UP000184342">
    <property type="component" value="Unassembled WGS sequence"/>
</dbReference>
<dbReference type="InterPro" id="IPR015414">
    <property type="entry name" value="TMEM64"/>
</dbReference>
<feature type="transmembrane region" description="Helical" evidence="6">
    <location>
        <begin position="72"/>
        <end position="105"/>
    </location>
</feature>
<evidence type="ECO:0000256" key="4">
    <source>
        <dbReference type="ARBA" id="ARBA00022989"/>
    </source>
</evidence>
<organism evidence="8 9">
    <name type="scientific">Parasporobacterium paucivorans DSM 15970</name>
    <dbReference type="NCBI Taxonomy" id="1122934"/>
    <lineage>
        <taxon>Bacteria</taxon>
        <taxon>Bacillati</taxon>
        <taxon>Bacillota</taxon>
        <taxon>Clostridia</taxon>
        <taxon>Lachnospirales</taxon>
        <taxon>Lachnospiraceae</taxon>
        <taxon>Parasporobacterium</taxon>
    </lineage>
</organism>
<evidence type="ECO:0000256" key="6">
    <source>
        <dbReference type="RuleBase" id="RU366058"/>
    </source>
</evidence>
<evidence type="ECO:0000256" key="2">
    <source>
        <dbReference type="ARBA" id="ARBA00022475"/>
    </source>
</evidence>
<protein>
    <recommendedName>
        <fullName evidence="6">TVP38/TMEM64 family membrane protein</fullName>
    </recommendedName>
</protein>
<keyword evidence="3 6" id="KW-0812">Transmembrane</keyword>
<gene>
    <name evidence="8" type="ORF">SAMN02745691_00654</name>
</gene>
<evidence type="ECO:0000313" key="9">
    <source>
        <dbReference type="Proteomes" id="UP000184342"/>
    </source>
</evidence>
<evidence type="ECO:0000256" key="3">
    <source>
        <dbReference type="ARBA" id="ARBA00022692"/>
    </source>
</evidence>